<dbReference type="EMBL" id="HBGD01007636">
    <property type="protein sequence ID" value="CAD9083118.1"/>
    <property type="molecule type" value="Transcribed_RNA"/>
</dbReference>
<keyword evidence="5 14" id="KW-0812">Transmembrane</keyword>
<comment type="similarity">
    <text evidence="2">Belongs to the LETM1 family.</text>
</comment>
<evidence type="ECO:0000256" key="8">
    <source>
        <dbReference type="ARBA" id="ARBA00022989"/>
    </source>
</evidence>
<keyword evidence="6" id="KW-0999">Mitochondrion inner membrane</keyword>
<feature type="transmembrane region" description="Helical" evidence="14">
    <location>
        <begin position="294"/>
        <end position="317"/>
    </location>
</feature>
<dbReference type="InterPro" id="IPR002048">
    <property type="entry name" value="EF_hand_dom"/>
</dbReference>
<proteinExistence type="inferred from homology"/>
<evidence type="ECO:0000256" key="12">
    <source>
        <dbReference type="PROSITE-ProRule" id="PRU01094"/>
    </source>
</evidence>
<evidence type="ECO:0000259" key="15">
    <source>
        <dbReference type="PROSITE" id="PS50222"/>
    </source>
</evidence>
<feature type="domain" description="Letm1 RBD" evidence="16">
    <location>
        <begin position="340"/>
        <end position="606"/>
    </location>
</feature>
<evidence type="ECO:0000256" key="4">
    <source>
        <dbReference type="ARBA" id="ARBA00022449"/>
    </source>
</evidence>
<feature type="domain" description="EF-hand" evidence="15">
    <location>
        <begin position="661"/>
        <end position="696"/>
    </location>
</feature>
<keyword evidence="7" id="KW-0106">Calcium</keyword>
<keyword evidence="4" id="KW-0813">Transport</keyword>
<comment type="subcellular location">
    <subcellularLocation>
        <location evidence="1">Mitochondrion inner membrane</location>
        <topology evidence="1">Single-pass membrane protein</topology>
    </subcellularLocation>
</comment>
<gene>
    <name evidence="17" type="ORF">PCOS0759_LOCUS6360</name>
</gene>
<evidence type="ECO:0000256" key="3">
    <source>
        <dbReference type="ARBA" id="ARBA00020557"/>
    </source>
</evidence>
<evidence type="ECO:0000313" key="17">
    <source>
        <dbReference type="EMBL" id="CAD9083118.1"/>
    </source>
</evidence>
<evidence type="ECO:0000259" key="16">
    <source>
        <dbReference type="PROSITE" id="PS51758"/>
    </source>
</evidence>
<evidence type="ECO:0000256" key="10">
    <source>
        <dbReference type="ARBA" id="ARBA00023136"/>
    </source>
</evidence>
<dbReference type="GO" id="GO:0030003">
    <property type="term" value="P:intracellular monoatomic cation homeostasis"/>
    <property type="evidence" value="ECO:0007669"/>
    <property type="project" value="TreeGrafter"/>
</dbReference>
<evidence type="ECO:0000256" key="6">
    <source>
        <dbReference type="ARBA" id="ARBA00022792"/>
    </source>
</evidence>
<dbReference type="PANTHER" id="PTHR14009:SF1">
    <property type="entry name" value="MITOCHONDRIAL PROTON_CALCIUM EXCHANGER PROTEIN"/>
    <property type="match status" value="1"/>
</dbReference>
<protein>
    <recommendedName>
        <fullName evidence="3">Mitochondrial proton/calcium exchanger protein</fullName>
    </recommendedName>
    <alternativeName>
        <fullName evidence="11">Leucine zipper-EF-hand-containing transmembrane protein 1</fullName>
    </alternativeName>
</protein>
<dbReference type="SUPFAM" id="SSF47473">
    <property type="entry name" value="EF-hand"/>
    <property type="match status" value="1"/>
</dbReference>
<dbReference type="InterPro" id="IPR018247">
    <property type="entry name" value="EF_Hand_1_Ca_BS"/>
</dbReference>
<accession>A0A7S1KRD6</accession>
<keyword evidence="8 14" id="KW-1133">Transmembrane helix</keyword>
<keyword evidence="10 14" id="KW-0472">Membrane</keyword>
<evidence type="ECO:0000256" key="11">
    <source>
        <dbReference type="ARBA" id="ARBA00031360"/>
    </source>
</evidence>
<name>A0A7S1KRD6_9EUKA</name>
<evidence type="ECO:0000256" key="14">
    <source>
        <dbReference type="SAM" id="Phobius"/>
    </source>
</evidence>
<organism evidence="17">
    <name type="scientific">Percolomonas cosmopolitus</name>
    <dbReference type="NCBI Taxonomy" id="63605"/>
    <lineage>
        <taxon>Eukaryota</taxon>
        <taxon>Discoba</taxon>
        <taxon>Heterolobosea</taxon>
        <taxon>Tetramitia</taxon>
        <taxon>Eutetramitia</taxon>
        <taxon>Percolomonadidae</taxon>
        <taxon>Percolomonas</taxon>
    </lineage>
</organism>
<dbReference type="Pfam" id="PF13499">
    <property type="entry name" value="EF-hand_7"/>
    <property type="match status" value="1"/>
</dbReference>
<dbReference type="Pfam" id="PF07766">
    <property type="entry name" value="LETM1_RBD"/>
    <property type="match status" value="1"/>
</dbReference>
<dbReference type="GO" id="GO:0043022">
    <property type="term" value="F:ribosome binding"/>
    <property type="evidence" value="ECO:0007669"/>
    <property type="project" value="InterPro"/>
</dbReference>
<dbReference type="AlphaFoldDB" id="A0A7S1KRD6"/>
<dbReference type="PANTHER" id="PTHR14009">
    <property type="entry name" value="LEUCINE ZIPPER-EF-HAND CONTAINING TRANSMEMBRANE PROTEIN"/>
    <property type="match status" value="1"/>
</dbReference>
<feature type="domain" description="EF-hand" evidence="15">
    <location>
        <begin position="697"/>
        <end position="732"/>
    </location>
</feature>
<sequence length="734" mass="84150">MFRSPIRHSIRQYTLLSGPTSAPAARVSLAHQHPFRSSAATLTHNRDTSRLPQQYPYASNASLTMSCARLYSNKSHMRTNAEASSSQKEDADLHNAPLVSERDASWSEPAEHTIPPTHTKPTHHNNTTLAAAHATTTSSSSSATPPPSTNTSVAEAISTLESNEFNNKSTSQMLRELERKKEDLQLKPRPFSDVMDGLMARITQVILKIPPLLWRSTVFLSDRTMEFIRNPLIVTEWAVNIKTFAKKEAKHYWAGGKLFYADLKSAVRIARRVLQGHSLSRREKMQLRRATADILRMVPFLAFVIIPFLELFLPLAIKLFPNMLPSQFEDKLKREEEVRRKLRARLELAKFLQDTVELMVVDLKKNKNAETVATAQELHKFITNIRDGHPVTNEDIVRFAKLFNDELTLDSVDRPQLIAMCRFMDIPPYGSDALLRFHLRNKLRQLKADDRLIYWEGVNSLSMEELMFACQERGMRIGLPTKDLRRQLNEWLQLSLDFNIPSSLLILSRAFRFTSDVDQMNPDEAIKMAIGSLPKNAIDEVLMDQHDDNVSIHEKKLESLRRQEKLIEEEEKAEAEKKSAAQEAGNTEVDEEYLSEYKKTVSKFIDDKSSLRDERRELSTLSGEYETVNDTFKENSEAVRFRKVHEYVGKVIGELQVEFDEAQDDFSNAYHKLDKDCDGLIDVSELRKVNRLLKNKPSDELMEKLIEKLDSNRDGKISVNALRQELMKNARNQD</sequence>
<feature type="region of interest" description="Disordered" evidence="13">
    <location>
        <begin position="100"/>
        <end position="152"/>
    </location>
</feature>
<feature type="region of interest" description="Disordered" evidence="13">
    <location>
        <begin position="569"/>
        <end position="590"/>
    </location>
</feature>
<dbReference type="PROSITE" id="PS51758">
    <property type="entry name" value="LETM1_RBD"/>
    <property type="match status" value="1"/>
</dbReference>
<dbReference type="PROSITE" id="PS50222">
    <property type="entry name" value="EF_HAND_2"/>
    <property type="match status" value="2"/>
</dbReference>
<evidence type="ECO:0000256" key="9">
    <source>
        <dbReference type="ARBA" id="ARBA00023128"/>
    </source>
</evidence>
<dbReference type="GO" id="GO:0015297">
    <property type="term" value="F:antiporter activity"/>
    <property type="evidence" value="ECO:0007669"/>
    <property type="project" value="UniProtKB-KW"/>
</dbReference>
<dbReference type="PROSITE" id="PS00018">
    <property type="entry name" value="EF_HAND_1"/>
    <property type="match status" value="1"/>
</dbReference>
<dbReference type="InterPro" id="IPR044202">
    <property type="entry name" value="LETM1/MDM38-like"/>
</dbReference>
<dbReference type="InterPro" id="IPR011992">
    <property type="entry name" value="EF-hand-dom_pair"/>
</dbReference>
<keyword evidence="9 12" id="KW-0496">Mitochondrion</keyword>
<evidence type="ECO:0000256" key="7">
    <source>
        <dbReference type="ARBA" id="ARBA00022837"/>
    </source>
</evidence>
<evidence type="ECO:0000256" key="1">
    <source>
        <dbReference type="ARBA" id="ARBA00004434"/>
    </source>
</evidence>
<evidence type="ECO:0000256" key="2">
    <source>
        <dbReference type="ARBA" id="ARBA00009584"/>
    </source>
</evidence>
<keyword evidence="4" id="KW-0050">Antiport</keyword>
<feature type="compositionally biased region" description="Basic and acidic residues" evidence="13">
    <location>
        <begin position="100"/>
        <end position="111"/>
    </location>
</feature>
<evidence type="ECO:0000256" key="13">
    <source>
        <dbReference type="SAM" id="MobiDB-lite"/>
    </source>
</evidence>
<reference evidence="17" key="1">
    <citation type="submission" date="2021-01" db="EMBL/GenBank/DDBJ databases">
        <authorList>
            <person name="Corre E."/>
            <person name="Pelletier E."/>
            <person name="Niang G."/>
            <person name="Scheremetjew M."/>
            <person name="Finn R."/>
            <person name="Kale V."/>
            <person name="Holt S."/>
            <person name="Cochrane G."/>
            <person name="Meng A."/>
            <person name="Brown T."/>
            <person name="Cohen L."/>
        </authorList>
    </citation>
    <scope>NUCLEOTIDE SEQUENCE</scope>
    <source>
        <strain evidence="17">WS</strain>
    </source>
</reference>
<dbReference type="CDD" id="cd00051">
    <property type="entry name" value="EFh"/>
    <property type="match status" value="1"/>
</dbReference>
<dbReference type="InterPro" id="IPR033122">
    <property type="entry name" value="LETM1-like_RBD"/>
</dbReference>
<dbReference type="GO" id="GO:0005743">
    <property type="term" value="C:mitochondrial inner membrane"/>
    <property type="evidence" value="ECO:0007669"/>
    <property type="project" value="UniProtKB-SubCell"/>
</dbReference>
<evidence type="ECO:0000256" key="5">
    <source>
        <dbReference type="ARBA" id="ARBA00022692"/>
    </source>
</evidence>
<dbReference type="Gene3D" id="1.10.238.10">
    <property type="entry name" value="EF-hand"/>
    <property type="match status" value="1"/>
</dbReference>
<feature type="compositionally biased region" description="Low complexity" evidence="13">
    <location>
        <begin position="112"/>
        <end position="143"/>
    </location>
</feature>
<dbReference type="GO" id="GO:0005509">
    <property type="term" value="F:calcium ion binding"/>
    <property type="evidence" value="ECO:0007669"/>
    <property type="project" value="InterPro"/>
</dbReference>